<gene>
    <name evidence="1" type="ORF">F383_29033</name>
</gene>
<evidence type="ECO:0000313" key="1">
    <source>
        <dbReference type="EMBL" id="KHG22694.1"/>
    </source>
</evidence>
<evidence type="ECO:0000313" key="2">
    <source>
        <dbReference type="Proteomes" id="UP000032142"/>
    </source>
</evidence>
<protein>
    <submittedName>
        <fullName evidence="1">Endoplasmin</fullName>
    </submittedName>
</protein>
<dbReference type="AlphaFoldDB" id="A0A0B0PE34"/>
<name>A0A0B0PE34_GOSAR</name>
<accession>A0A0B0PE34</accession>
<proteinExistence type="predicted"/>
<organism evidence="1 2">
    <name type="scientific">Gossypium arboreum</name>
    <name type="common">Tree cotton</name>
    <name type="synonym">Gossypium nanking</name>
    <dbReference type="NCBI Taxonomy" id="29729"/>
    <lineage>
        <taxon>Eukaryota</taxon>
        <taxon>Viridiplantae</taxon>
        <taxon>Streptophyta</taxon>
        <taxon>Embryophyta</taxon>
        <taxon>Tracheophyta</taxon>
        <taxon>Spermatophyta</taxon>
        <taxon>Magnoliopsida</taxon>
        <taxon>eudicotyledons</taxon>
        <taxon>Gunneridae</taxon>
        <taxon>Pentapetalae</taxon>
        <taxon>rosids</taxon>
        <taxon>malvids</taxon>
        <taxon>Malvales</taxon>
        <taxon>Malvaceae</taxon>
        <taxon>Malvoideae</taxon>
        <taxon>Gossypium</taxon>
    </lineage>
</organism>
<keyword evidence="2" id="KW-1185">Reference proteome</keyword>
<sequence length="63" mass="7390">MILSSPHQLKSNNLNRRNRAISLGRIFILEKARSRISKFLSSPMKVMSSSGYPLKHNMRRFMR</sequence>
<dbReference type="EMBL" id="KN422552">
    <property type="protein sequence ID" value="KHG22694.1"/>
    <property type="molecule type" value="Genomic_DNA"/>
</dbReference>
<reference evidence="2" key="1">
    <citation type="submission" date="2014-09" db="EMBL/GenBank/DDBJ databases">
        <authorList>
            <person name="Mudge J."/>
            <person name="Ramaraj T."/>
            <person name="Lindquist I.E."/>
            <person name="Bharti A.K."/>
            <person name="Sundararajan A."/>
            <person name="Cameron C.T."/>
            <person name="Woodward J.E."/>
            <person name="May G.D."/>
            <person name="Brubaker C."/>
            <person name="Broadhvest J."/>
            <person name="Wilkins T.A."/>
        </authorList>
    </citation>
    <scope>NUCLEOTIDE SEQUENCE</scope>
    <source>
        <strain evidence="2">cv. AKA8401</strain>
    </source>
</reference>
<dbReference type="Proteomes" id="UP000032142">
    <property type="component" value="Unassembled WGS sequence"/>
</dbReference>